<proteinExistence type="predicted"/>
<organism evidence="1">
    <name type="scientific">Rhizophora mucronata</name>
    <name type="common">Asiatic mangrove</name>
    <dbReference type="NCBI Taxonomy" id="61149"/>
    <lineage>
        <taxon>Eukaryota</taxon>
        <taxon>Viridiplantae</taxon>
        <taxon>Streptophyta</taxon>
        <taxon>Embryophyta</taxon>
        <taxon>Tracheophyta</taxon>
        <taxon>Spermatophyta</taxon>
        <taxon>Magnoliopsida</taxon>
        <taxon>eudicotyledons</taxon>
        <taxon>Gunneridae</taxon>
        <taxon>Pentapetalae</taxon>
        <taxon>rosids</taxon>
        <taxon>fabids</taxon>
        <taxon>Malpighiales</taxon>
        <taxon>Rhizophoraceae</taxon>
        <taxon>Rhizophora</taxon>
    </lineage>
</organism>
<reference evidence="1" key="1">
    <citation type="submission" date="2018-02" db="EMBL/GenBank/DDBJ databases">
        <title>Rhizophora mucronata_Transcriptome.</title>
        <authorList>
            <person name="Meera S.P."/>
            <person name="Sreeshan A."/>
            <person name="Augustine A."/>
        </authorList>
    </citation>
    <scope>NUCLEOTIDE SEQUENCE</scope>
    <source>
        <tissue evidence="1">Leaf</tissue>
    </source>
</reference>
<sequence>MEECPHAPMILTTHISFHYFILLFCDTYNRRIYVQSTITCPLPH</sequence>
<evidence type="ECO:0000313" key="1">
    <source>
        <dbReference type="EMBL" id="MBX64428.1"/>
    </source>
</evidence>
<accession>A0A2P2QBQ3</accession>
<dbReference type="EMBL" id="GGEC01083944">
    <property type="protein sequence ID" value="MBX64428.1"/>
    <property type="molecule type" value="Transcribed_RNA"/>
</dbReference>
<dbReference type="AlphaFoldDB" id="A0A2P2QBQ3"/>
<name>A0A2P2QBQ3_RHIMU</name>
<protein>
    <submittedName>
        <fullName evidence="1">Uncharacterized protein</fullName>
    </submittedName>
</protein>